<dbReference type="OrthoDB" id="190500at2"/>
<evidence type="ECO:0000313" key="3">
    <source>
        <dbReference type="EMBL" id="ACY13876.1"/>
    </source>
</evidence>
<keyword evidence="1" id="KW-0051">Antiviral defense</keyword>
<gene>
    <name evidence="3" type="ordered locus">Hoch_1318</name>
</gene>
<dbReference type="AlphaFoldDB" id="D0LTI1"/>
<protein>
    <submittedName>
        <fullName evidence="3">CRISPR-associated RAMP protein, Cmr1 family</fullName>
    </submittedName>
</protein>
<organism evidence="3 4">
    <name type="scientific">Haliangium ochraceum (strain DSM 14365 / JCM 11303 / SMP-2)</name>
    <dbReference type="NCBI Taxonomy" id="502025"/>
    <lineage>
        <taxon>Bacteria</taxon>
        <taxon>Pseudomonadati</taxon>
        <taxon>Myxococcota</taxon>
        <taxon>Polyangia</taxon>
        <taxon>Haliangiales</taxon>
        <taxon>Kofleriaceae</taxon>
        <taxon>Haliangium</taxon>
    </lineage>
</organism>
<dbReference type="eggNOG" id="COG1367">
    <property type="taxonomic scope" value="Bacteria"/>
</dbReference>
<dbReference type="Pfam" id="PF03787">
    <property type="entry name" value="RAMPs"/>
    <property type="match status" value="1"/>
</dbReference>
<dbReference type="KEGG" id="hoh:Hoch_1318"/>
<dbReference type="InterPro" id="IPR007522">
    <property type="entry name" value="CRISPR-assoc_prot_TM1795"/>
</dbReference>
<evidence type="ECO:0000259" key="2">
    <source>
        <dbReference type="Pfam" id="PF03787"/>
    </source>
</evidence>
<proteinExistence type="predicted"/>
<evidence type="ECO:0000256" key="1">
    <source>
        <dbReference type="ARBA" id="ARBA00023118"/>
    </source>
</evidence>
<keyword evidence="4" id="KW-1185">Reference proteome</keyword>
<sequence>MDAFCHTDGFPHPFEAHMIRMVADYELVTPAFIGGADNQTGFPELRVPSIKGALRFWWRALRWRQGISVAQLREQEARLFGSADSTIGRSRVSLALTGMTPSSGAKVSKRGAKVSELFDAAGARTTQQRRQPAPGLTYLGYGLVTAKDGKLERGCLRPPLAFQLSLMFDPRERQDAKALTEQLAQAMQALGLLGGLGARSRRGFGSVALRALRIDGENAWEAPKTPGELVKRIRALHGNDTRSSDSGPTPLPEWTALSARTRHLVLVGRPDAQDGTPTHLLEQLGQELVRFRSYGRNNKILGNETPERRFADDHHLFKDVLKGKRPQTHPRRAVFGLPHNYYSSSDRKGMQVQPRAHKLDRRGSPLLVHGHRCDQTPVLVLSFLPARFLPERRNKISVARHAVPLRPDEELWRPISEFLDRVRAPSRRDHLSITDAYEVPAP</sequence>
<dbReference type="HOGENOM" id="CLU_050338_1_0_7"/>
<dbReference type="EMBL" id="CP001804">
    <property type="protein sequence ID" value="ACY13876.1"/>
    <property type="molecule type" value="Genomic_DNA"/>
</dbReference>
<dbReference type="GO" id="GO:0051607">
    <property type="term" value="P:defense response to virus"/>
    <property type="evidence" value="ECO:0007669"/>
    <property type="project" value="UniProtKB-KW"/>
</dbReference>
<dbReference type="Proteomes" id="UP000001880">
    <property type="component" value="Chromosome"/>
</dbReference>
<reference evidence="3 4" key="1">
    <citation type="journal article" date="2010" name="Stand. Genomic Sci.">
        <title>Complete genome sequence of Haliangium ochraceum type strain (SMP-2).</title>
        <authorList>
            <consortium name="US DOE Joint Genome Institute (JGI-PGF)"/>
            <person name="Ivanova N."/>
            <person name="Daum C."/>
            <person name="Lang E."/>
            <person name="Abt B."/>
            <person name="Kopitz M."/>
            <person name="Saunders E."/>
            <person name="Lapidus A."/>
            <person name="Lucas S."/>
            <person name="Glavina Del Rio T."/>
            <person name="Nolan M."/>
            <person name="Tice H."/>
            <person name="Copeland A."/>
            <person name="Cheng J.F."/>
            <person name="Chen F."/>
            <person name="Bruce D."/>
            <person name="Goodwin L."/>
            <person name="Pitluck S."/>
            <person name="Mavromatis K."/>
            <person name="Pati A."/>
            <person name="Mikhailova N."/>
            <person name="Chen A."/>
            <person name="Palaniappan K."/>
            <person name="Land M."/>
            <person name="Hauser L."/>
            <person name="Chang Y.J."/>
            <person name="Jeffries C.D."/>
            <person name="Detter J.C."/>
            <person name="Brettin T."/>
            <person name="Rohde M."/>
            <person name="Goker M."/>
            <person name="Bristow J."/>
            <person name="Markowitz V."/>
            <person name="Eisen J.A."/>
            <person name="Hugenholtz P."/>
            <person name="Kyrpides N.C."/>
            <person name="Klenk H.P."/>
        </authorList>
    </citation>
    <scope>NUCLEOTIDE SEQUENCE [LARGE SCALE GENOMIC DNA]</scope>
    <source>
        <strain evidence="4">DSM 14365 / CIP 107738 / JCM 11303 / AJ 13395 / SMP-2</strain>
    </source>
</reference>
<dbReference type="InterPro" id="IPR005537">
    <property type="entry name" value="RAMP_III_fam"/>
</dbReference>
<name>D0LTI1_HALO1</name>
<accession>D0LTI1</accession>
<dbReference type="NCBIfam" id="TIGR01894">
    <property type="entry name" value="cas_TM1795_cmr1"/>
    <property type="match status" value="1"/>
</dbReference>
<evidence type="ECO:0000313" key="4">
    <source>
        <dbReference type="Proteomes" id="UP000001880"/>
    </source>
</evidence>
<dbReference type="STRING" id="502025.Hoch_1318"/>
<feature type="domain" description="CRISPR type III-associated protein" evidence="2">
    <location>
        <begin position="25"/>
        <end position="207"/>
    </location>
</feature>